<comment type="caution">
    <text evidence="3">The sequence shown here is derived from an EMBL/GenBank/DDBJ whole genome shotgun (WGS) entry which is preliminary data.</text>
</comment>
<dbReference type="AlphaFoldDB" id="A0A370GXE8"/>
<feature type="transmembrane region" description="Helical" evidence="2">
    <location>
        <begin position="127"/>
        <end position="149"/>
    </location>
</feature>
<name>A0A370GXE8_9NOCA</name>
<keyword evidence="4" id="KW-1185">Reference proteome</keyword>
<proteinExistence type="predicted"/>
<feature type="compositionally biased region" description="Basic and acidic residues" evidence="1">
    <location>
        <begin position="32"/>
        <end position="41"/>
    </location>
</feature>
<keyword evidence="2" id="KW-1133">Transmembrane helix</keyword>
<organism evidence="3 4">
    <name type="scientific">Nocardia mexicana</name>
    <dbReference type="NCBI Taxonomy" id="279262"/>
    <lineage>
        <taxon>Bacteria</taxon>
        <taxon>Bacillati</taxon>
        <taxon>Actinomycetota</taxon>
        <taxon>Actinomycetes</taxon>
        <taxon>Mycobacteriales</taxon>
        <taxon>Nocardiaceae</taxon>
        <taxon>Nocardia</taxon>
    </lineage>
</organism>
<keyword evidence="2" id="KW-0812">Transmembrane</keyword>
<dbReference type="EMBL" id="QQAZ01000008">
    <property type="protein sequence ID" value="RDI48358.1"/>
    <property type="molecule type" value="Genomic_DNA"/>
</dbReference>
<accession>A0A370GXE8</accession>
<evidence type="ECO:0000313" key="3">
    <source>
        <dbReference type="EMBL" id="RDI48358.1"/>
    </source>
</evidence>
<keyword evidence="2" id="KW-0472">Membrane</keyword>
<protein>
    <submittedName>
        <fullName evidence="3">Uncharacterized protein</fullName>
    </submittedName>
</protein>
<sequence length="373" mass="38520">MSPPHPTDRGARCTLRRILVRIAAPAKAGTRAHRDDPDKLGRVFPAAAEGAGPSPGPAAPDAPPHGPVAVSGAHGPEPSGPGAAVPGPEGNPFGEILEPAAALPIRPLSFRELLDLPFALIQSRVRLLAGMVGAAFVVSAGSVVAITAAGSVLTGGSDTGTAWSAVLSTLVFAWLLRAYVRGVAVPVGLASARRRAITWRAALRGLGAHAGQVLRYRVSSTGIGLGVLIPGAALIVTLLPALALLGWARARRCLITPALLDKPMSYRDAAARAKNLAAGAEWRMAGAWLYLRAVLLVLVVPLLGVVLFVAEFSGTHRWATITLATAAALFVTAATEVVECASDVVAYLDRCCRREGLDIRIPHGAKAVRAVTS</sequence>
<feature type="transmembrane region" description="Helical" evidence="2">
    <location>
        <begin position="161"/>
        <end position="180"/>
    </location>
</feature>
<dbReference type="STRING" id="1210089.GCA_001613165_05470"/>
<feature type="compositionally biased region" description="Pro residues" evidence="1">
    <location>
        <begin position="54"/>
        <end position="66"/>
    </location>
</feature>
<dbReference type="Proteomes" id="UP000255355">
    <property type="component" value="Unassembled WGS sequence"/>
</dbReference>
<evidence type="ECO:0000313" key="4">
    <source>
        <dbReference type="Proteomes" id="UP000255355"/>
    </source>
</evidence>
<feature type="region of interest" description="Disordered" evidence="1">
    <location>
        <begin position="26"/>
        <end position="91"/>
    </location>
</feature>
<gene>
    <name evidence="3" type="ORF">DFR68_108190</name>
</gene>
<evidence type="ECO:0000256" key="2">
    <source>
        <dbReference type="SAM" id="Phobius"/>
    </source>
</evidence>
<reference evidence="3 4" key="1">
    <citation type="submission" date="2018-07" db="EMBL/GenBank/DDBJ databases">
        <title>Genomic Encyclopedia of Type Strains, Phase IV (KMG-IV): sequencing the most valuable type-strain genomes for metagenomic binning, comparative biology and taxonomic classification.</title>
        <authorList>
            <person name="Goeker M."/>
        </authorList>
    </citation>
    <scope>NUCLEOTIDE SEQUENCE [LARGE SCALE GENOMIC DNA]</scope>
    <source>
        <strain evidence="3 4">DSM 44952</strain>
    </source>
</reference>
<feature type="transmembrane region" description="Helical" evidence="2">
    <location>
        <begin position="289"/>
        <end position="310"/>
    </location>
</feature>
<evidence type="ECO:0000256" key="1">
    <source>
        <dbReference type="SAM" id="MobiDB-lite"/>
    </source>
</evidence>
<feature type="transmembrane region" description="Helical" evidence="2">
    <location>
        <begin position="224"/>
        <end position="247"/>
    </location>
</feature>